<reference evidence="1 2" key="1">
    <citation type="journal article" date="2015" name="Stand. Genomic Sci.">
        <title>Genomic Encyclopedia of Bacterial and Archaeal Type Strains, Phase III: the genomes of soil and plant-associated and newly described type strains.</title>
        <authorList>
            <person name="Whitman W.B."/>
            <person name="Woyke T."/>
            <person name="Klenk H.P."/>
            <person name="Zhou Y."/>
            <person name="Lilburn T.G."/>
            <person name="Beck B.J."/>
            <person name="De Vos P."/>
            <person name="Vandamme P."/>
            <person name="Eisen J.A."/>
            <person name="Garrity G."/>
            <person name="Hugenholtz P."/>
            <person name="Kyrpides N.C."/>
        </authorList>
    </citation>
    <scope>NUCLEOTIDE SEQUENCE [LARGE SCALE GENOMIC DNA]</scope>
    <source>
        <strain evidence="1 2">VKM Ac-2538</strain>
    </source>
</reference>
<accession>A0ABY2BK86</accession>
<name>A0ABY2BK86_9ACTN</name>
<evidence type="ECO:0000313" key="1">
    <source>
        <dbReference type="EMBL" id="TCO23018.1"/>
    </source>
</evidence>
<comment type="caution">
    <text evidence="1">The sequence shown here is derived from an EMBL/GenBank/DDBJ whole genome shotgun (WGS) entry which is preliminary data.</text>
</comment>
<evidence type="ECO:0000313" key="2">
    <source>
        <dbReference type="Proteomes" id="UP000295818"/>
    </source>
</evidence>
<organism evidence="1 2">
    <name type="scientific">Kribbella orskensis</name>
    <dbReference type="NCBI Taxonomy" id="2512216"/>
    <lineage>
        <taxon>Bacteria</taxon>
        <taxon>Bacillati</taxon>
        <taxon>Actinomycetota</taxon>
        <taxon>Actinomycetes</taxon>
        <taxon>Propionibacteriales</taxon>
        <taxon>Kribbellaceae</taxon>
        <taxon>Kribbella</taxon>
    </lineage>
</organism>
<proteinExistence type="predicted"/>
<keyword evidence="2" id="KW-1185">Reference proteome</keyword>
<dbReference type="RefSeq" id="WP_132189704.1">
    <property type="nucleotide sequence ID" value="NZ_SLWM01000006.1"/>
</dbReference>
<protein>
    <recommendedName>
        <fullName evidence="3">2'-5' RNA ligase</fullName>
    </recommendedName>
</protein>
<sequence>MEGGRWPVSVVLRPPADTDLIHRLDEITAEAAALAGPDHWQTGQAGSAHLTVRALETYRSEVECTEPVIRRYQSAMHRAAAQTGPAQIEVTGLTVTAGTVMACAVALDDQADLFLDRLAFELGPDAWFELPHGRRDIWYLNLLHFTTDIPDPQPLIDWVDKHRNTPLGAVTINTADLVRFHHCPTPPRPLMRPEILHQAVLRG</sequence>
<evidence type="ECO:0008006" key="3">
    <source>
        <dbReference type="Google" id="ProtNLM"/>
    </source>
</evidence>
<gene>
    <name evidence="1" type="ORF">EV644_106326</name>
</gene>
<dbReference type="EMBL" id="SLWM01000006">
    <property type="protein sequence ID" value="TCO23018.1"/>
    <property type="molecule type" value="Genomic_DNA"/>
</dbReference>
<dbReference type="Proteomes" id="UP000295818">
    <property type="component" value="Unassembled WGS sequence"/>
</dbReference>